<gene>
    <name evidence="3" type="ORF">KL86APRO_10148</name>
</gene>
<protein>
    <submittedName>
        <fullName evidence="3">Putative Outer membrane protein (Porin)</fullName>
    </submittedName>
</protein>
<dbReference type="InterPro" id="IPR023614">
    <property type="entry name" value="Porin_dom_sf"/>
</dbReference>
<feature type="signal peptide" evidence="1">
    <location>
        <begin position="1"/>
        <end position="23"/>
    </location>
</feature>
<evidence type="ECO:0000313" key="3">
    <source>
        <dbReference type="EMBL" id="SBV91615.1"/>
    </source>
</evidence>
<evidence type="ECO:0000259" key="2">
    <source>
        <dbReference type="Pfam" id="PF13609"/>
    </source>
</evidence>
<dbReference type="EMBL" id="FLUO01000001">
    <property type="protein sequence ID" value="SBV91615.1"/>
    <property type="molecule type" value="Genomic_DNA"/>
</dbReference>
<dbReference type="AlphaFoldDB" id="A0A212IXH3"/>
<dbReference type="InterPro" id="IPR033900">
    <property type="entry name" value="Gram_neg_porin_domain"/>
</dbReference>
<sequence>MKRFATYSGAVLTAAGFAAAAQASDPIQLKLGGYMEYWAAGASQGDHYADPVNSFDIQGDSQIYFLGKTVLDNGVEVGARVQASAGSDYNAQFIQRSYAWVSGAYGKAIFGKYRDVVWLTHNFAPEASHLDSGLGGSDFYQILPTGDGVSSLDPNEKPTNYANKFLYLTPKVYGFQIGASFTPSNNRSGDDADAVSETILKDAKWDQAWAAALSYGGTVGGIGVNASVGYDYINGNRDTGTPGDVHNLQTSAALSYQGFSVGGGFNRMIAPSDSFYASKDGRAWEAGIGYAEGPYMVSFAYVNSTTRGNLASYPISAHAHDEVDFYRMGARYALGAGVDLWGALAYLDSESHTGRKADGNEGAIGGAIGLRLDF</sequence>
<proteinExistence type="predicted"/>
<dbReference type="GO" id="GO:0015288">
    <property type="term" value="F:porin activity"/>
    <property type="evidence" value="ECO:0007669"/>
    <property type="project" value="InterPro"/>
</dbReference>
<name>A0A212IXH3_9PROT</name>
<dbReference type="Gene3D" id="2.40.160.10">
    <property type="entry name" value="Porin"/>
    <property type="match status" value="1"/>
</dbReference>
<feature type="domain" description="Porin" evidence="2">
    <location>
        <begin position="11"/>
        <end position="350"/>
    </location>
</feature>
<dbReference type="SUPFAM" id="SSF56935">
    <property type="entry name" value="Porins"/>
    <property type="match status" value="1"/>
</dbReference>
<dbReference type="GO" id="GO:0016020">
    <property type="term" value="C:membrane"/>
    <property type="evidence" value="ECO:0007669"/>
    <property type="project" value="InterPro"/>
</dbReference>
<dbReference type="Pfam" id="PF13609">
    <property type="entry name" value="Porin_4"/>
    <property type="match status" value="1"/>
</dbReference>
<accession>A0A212IXH3</accession>
<evidence type="ECO:0000256" key="1">
    <source>
        <dbReference type="SAM" id="SignalP"/>
    </source>
</evidence>
<organism evidence="3">
    <name type="scientific">uncultured Alphaproteobacteria bacterium</name>
    <dbReference type="NCBI Taxonomy" id="91750"/>
    <lineage>
        <taxon>Bacteria</taxon>
        <taxon>Pseudomonadati</taxon>
        <taxon>Pseudomonadota</taxon>
        <taxon>Alphaproteobacteria</taxon>
        <taxon>environmental samples</taxon>
    </lineage>
</organism>
<keyword evidence="1" id="KW-0732">Signal</keyword>
<reference evidence="3" key="1">
    <citation type="submission" date="2016-04" db="EMBL/GenBank/DDBJ databases">
        <authorList>
            <person name="Evans L.H."/>
            <person name="Alamgir A."/>
            <person name="Owens N."/>
            <person name="Weber N.D."/>
            <person name="Virtaneva K."/>
            <person name="Barbian K."/>
            <person name="Babar A."/>
            <person name="Rosenke K."/>
        </authorList>
    </citation>
    <scope>NUCLEOTIDE SEQUENCE</scope>
    <source>
        <strain evidence="3">86</strain>
    </source>
</reference>
<feature type="chain" id="PRO_5012984824" evidence="1">
    <location>
        <begin position="24"/>
        <end position="374"/>
    </location>
</feature>